<feature type="compositionally biased region" description="Basic and acidic residues" evidence="2">
    <location>
        <begin position="168"/>
        <end position="177"/>
    </location>
</feature>
<evidence type="ECO:0000313" key="5">
    <source>
        <dbReference type="Proteomes" id="UP001189429"/>
    </source>
</evidence>
<name>A0ABN9XML8_9DINO</name>
<feature type="region of interest" description="Disordered" evidence="2">
    <location>
        <begin position="168"/>
        <end position="193"/>
    </location>
</feature>
<proteinExistence type="predicted"/>
<evidence type="ECO:0000256" key="1">
    <source>
        <dbReference type="ARBA" id="ARBA00022737"/>
    </source>
</evidence>
<dbReference type="InterPro" id="IPR011990">
    <property type="entry name" value="TPR-like_helical_dom_sf"/>
</dbReference>
<evidence type="ECO:0000313" key="4">
    <source>
        <dbReference type="EMBL" id="CAK0901152.1"/>
    </source>
</evidence>
<organism evidence="4 5">
    <name type="scientific">Prorocentrum cordatum</name>
    <dbReference type="NCBI Taxonomy" id="2364126"/>
    <lineage>
        <taxon>Eukaryota</taxon>
        <taxon>Sar</taxon>
        <taxon>Alveolata</taxon>
        <taxon>Dinophyceae</taxon>
        <taxon>Prorocentrales</taxon>
        <taxon>Prorocentraceae</taxon>
        <taxon>Prorocentrum</taxon>
    </lineage>
</organism>
<dbReference type="SUPFAM" id="SSF55120">
    <property type="entry name" value="Pseudouridine synthase"/>
    <property type="match status" value="1"/>
</dbReference>
<accession>A0ABN9XML8</accession>
<reference evidence="4" key="1">
    <citation type="submission" date="2023-10" db="EMBL/GenBank/DDBJ databases">
        <authorList>
            <person name="Chen Y."/>
            <person name="Shah S."/>
            <person name="Dougan E. K."/>
            <person name="Thang M."/>
            <person name="Chan C."/>
        </authorList>
    </citation>
    <scope>NUCLEOTIDE SEQUENCE [LARGE SCALE GENOMIC DNA]</scope>
</reference>
<feature type="non-terminal residue" evidence="4">
    <location>
        <position position="1"/>
    </location>
</feature>
<dbReference type="Gene3D" id="3.30.2350.10">
    <property type="entry name" value="Pseudouridine synthase"/>
    <property type="match status" value="1"/>
</dbReference>
<dbReference type="Proteomes" id="UP001189429">
    <property type="component" value="Unassembled WGS sequence"/>
</dbReference>
<keyword evidence="5" id="KW-1185">Reference proteome</keyword>
<keyword evidence="1" id="KW-0677">Repeat</keyword>
<gene>
    <name evidence="4" type="ORF">PCOR1329_LOCUS78218</name>
</gene>
<feature type="domain" description="Pseudouridine synthase RsuA/RluA-like" evidence="3">
    <location>
        <begin position="47"/>
        <end position="114"/>
    </location>
</feature>
<sequence length="607" mass="66507">EQPFWWRGRAESLCFDLALTPEKELTTGAPPMYQWWDVEKLSESDNFVGVCKPAGMFVVTDHRGLWEVSPTNFIHVSHKRFEMPSGSEPRQRGICHRLDSHTSGVQIFGKSWEAQPISAVDVHRGLPLRRPCPLRPRSLHRLAAHLMRKLAARVLRPLGSRGIHAREEMTTMAESERKRRRPAEAFSSPGSNGKLGKGDSVFVLSPTLAAARSDTTSQQRRCMQLASSSKELLHELRAAHAVRLTDASVVAAAMQKCGQRRWWDTLQEVRNFQLSSGIPSNATLCSIFLTALGKSVRGEAGFGAVAARQSEALSRGRQAWEEWLQLFDTSQDLNVGLSAALRLCVAADSPAGYAWAADLWTWARRESASLDAVSLESWALVLAHYGYDEALDLLLDSAACSSWAPSCVSLGALVNAAGERKDWRRAEEVWARLVEQFAVEPNVLCYSARAKAHLLCGRPGHSAAVLDEMVSRGIGPNAIAAESHVQALLVVCHSSMLPGSGEDGSAFLPPGNASEELADRPCVVNTRSMSRADCQRLDHAVERGDSAEVRRSAWQLETWGALKRARELLGHRPAVPLGDVLIEWKARGSLLARWGQAEAGSGYLAGP</sequence>
<evidence type="ECO:0000259" key="3">
    <source>
        <dbReference type="Pfam" id="PF00849"/>
    </source>
</evidence>
<protein>
    <recommendedName>
        <fullName evidence="3">Pseudouridine synthase RsuA/RluA-like domain-containing protein</fullName>
    </recommendedName>
</protein>
<dbReference type="InterPro" id="IPR020103">
    <property type="entry name" value="PsdUridine_synth_cat_dom_sf"/>
</dbReference>
<dbReference type="Gene3D" id="1.25.40.10">
    <property type="entry name" value="Tetratricopeptide repeat domain"/>
    <property type="match status" value="1"/>
</dbReference>
<dbReference type="PANTHER" id="PTHR47447:SF17">
    <property type="entry name" value="OS12G0638900 PROTEIN"/>
    <property type="match status" value="1"/>
</dbReference>
<dbReference type="PANTHER" id="PTHR47447">
    <property type="entry name" value="OS03G0856100 PROTEIN"/>
    <property type="match status" value="1"/>
</dbReference>
<comment type="caution">
    <text evidence="4">The sequence shown here is derived from an EMBL/GenBank/DDBJ whole genome shotgun (WGS) entry which is preliminary data.</text>
</comment>
<dbReference type="EMBL" id="CAUYUJ010020892">
    <property type="protein sequence ID" value="CAK0901152.1"/>
    <property type="molecule type" value="Genomic_DNA"/>
</dbReference>
<evidence type="ECO:0000256" key="2">
    <source>
        <dbReference type="SAM" id="MobiDB-lite"/>
    </source>
</evidence>
<dbReference type="Pfam" id="PF00849">
    <property type="entry name" value="PseudoU_synth_2"/>
    <property type="match status" value="1"/>
</dbReference>
<dbReference type="InterPro" id="IPR006145">
    <property type="entry name" value="PsdUridine_synth_RsuA/RluA"/>
</dbReference>